<dbReference type="Proteomes" id="UP000092565">
    <property type="component" value="Chromosome"/>
</dbReference>
<keyword evidence="9" id="KW-0406">Ion transport</keyword>
<sequence>MRVLTALAALAVLVIAIWLWGFGGAQDVARWAVSGQREAQSALARGLRALKAGQPGALISLLSLCFAYGFFHAAGPGHGKLVIGGYGMDRSVAMGRLAALAVASSLAQAATAVVLVAGGLTVMDWGRERMTSIAEEVLAPLSYGLIALVGVYLFQRGTRRLLRLRQSPSAAKVDGLVAACDHGHMHSHDHDHDHSADACPSCGHRHGPTLEEAAQVHGLRDALAIIGAVALRPCTGAVFLLLVTWRMDVLPAGIAGAFAMGLGTASVTVAVAIASVSLRQGALDRMQGRRALALAAGLELLAGGVIALLAVQIMLRAI</sequence>
<keyword evidence="10" id="KW-0921">Nickel transport</keyword>
<reference evidence="14 15" key="1">
    <citation type="submission" date="2016-04" db="EMBL/GenBank/DDBJ databases">
        <authorList>
            <person name="Evans L.H."/>
            <person name="Alamgir A."/>
            <person name="Owens N."/>
            <person name="Weber N.D."/>
            <person name="Virtaneva K."/>
            <person name="Barbian K."/>
            <person name="Babar A."/>
            <person name="Rosenke K."/>
        </authorList>
    </citation>
    <scope>NUCLEOTIDE SEQUENCE [LARGE SCALE GENOMIC DNA]</scope>
    <source>
        <strain evidence="14 15">JL2886</strain>
    </source>
</reference>
<evidence type="ECO:0000313" key="15">
    <source>
        <dbReference type="Proteomes" id="UP000092565"/>
    </source>
</evidence>
<feature type="transmembrane region" description="Helical" evidence="13">
    <location>
        <begin position="97"/>
        <end position="117"/>
    </location>
</feature>
<evidence type="ECO:0000256" key="4">
    <source>
        <dbReference type="ARBA" id="ARBA00022448"/>
    </source>
</evidence>
<dbReference type="GO" id="GO:0015099">
    <property type="term" value="F:nickel cation transmembrane transporter activity"/>
    <property type="evidence" value="ECO:0007669"/>
    <property type="project" value="UniProtKB-UniRule"/>
</dbReference>
<evidence type="ECO:0000256" key="8">
    <source>
        <dbReference type="ARBA" id="ARBA00022989"/>
    </source>
</evidence>
<keyword evidence="5" id="KW-1003">Cell membrane</keyword>
<evidence type="ECO:0000256" key="1">
    <source>
        <dbReference type="ARBA" id="ARBA00002510"/>
    </source>
</evidence>
<feature type="transmembrane region" description="Helical" evidence="13">
    <location>
        <begin position="291"/>
        <end position="315"/>
    </location>
</feature>
<keyword evidence="7 13" id="KW-0812">Transmembrane</keyword>
<dbReference type="GO" id="GO:0032025">
    <property type="term" value="P:response to cobalt ion"/>
    <property type="evidence" value="ECO:0007669"/>
    <property type="project" value="TreeGrafter"/>
</dbReference>
<evidence type="ECO:0000256" key="3">
    <source>
        <dbReference type="ARBA" id="ARBA00022426"/>
    </source>
</evidence>
<dbReference type="PANTHER" id="PTHR40659:SF1">
    <property type="entry name" value="NICKEL_COBALT EFFLUX SYSTEM RCNA"/>
    <property type="match status" value="1"/>
</dbReference>
<organism evidence="14 15">
    <name type="scientific">Phaeobacter gallaeciensis</name>
    <dbReference type="NCBI Taxonomy" id="60890"/>
    <lineage>
        <taxon>Bacteria</taxon>
        <taxon>Pseudomonadati</taxon>
        <taxon>Pseudomonadota</taxon>
        <taxon>Alphaproteobacteria</taxon>
        <taxon>Rhodobacterales</taxon>
        <taxon>Roseobacteraceae</taxon>
        <taxon>Phaeobacter</taxon>
    </lineage>
</organism>
<evidence type="ECO:0000256" key="9">
    <source>
        <dbReference type="ARBA" id="ARBA00023065"/>
    </source>
</evidence>
<dbReference type="GO" id="GO:0006824">
    <property type="term" value="P:cobalt ion transport"/>
    <property type="evidence" value="ECO:0007669"/>
    <property type="project" value="UniProtKB-KW"/>
</dbReference>
<feature type="transmembrane region" description="Helical" evidence="13">
    <location>
        <begin position="57"/>
        <end position="76"/>
    </location>
</feature>
<dbReference type="InterPro" id="IPR011541">
    <property type="entry name" value="Ni/Co_transpt_high_affinity"/>
</dbReference>
<keyword evidence="6" id="KW-0533">Nickel</keyword>
<dbReference type="GO" id="GO:0046583">
    <property type="term" value="F:monoatomic cation efflux transmembrane transporter activity"/>
    <property type="evidence" value="ECO:0007669"/>
    <property type="project" value="TreeGrafter"/>
</dbReference>
<accession>A0A1B0ZNE8</accession>
<dbReference type="OrthoDB" id="9812956at2"/>
<evidence type="ECO:0000256" key="6">
    <source>
        <dbReference type="ARBA" id="ARBA00022596"/>
    </source>
</evidence>
<gene>
    <name evidence="14" type="ORF">JL2886_00702</name>
</gene>
<protein>
    <recommendedName>
        <fullName evidence="13">Nickel/cobalt efflux system</fullName>
    </recommendedName>
</protein>
<evidence type="ECO:0000256" key="13">
    <source>
        <dbReference type="RuleBase" id="RU362101"/>
    </source>
</evidence>
<name>A0A1B0ZNE8_9RHOB</name>
<dbReference type="InterPro" id="IPR051224">
    <property type="entry name" value="NiCoT_RcnA"/>
</dbReference>
<proteinExistence type="inferred from homology"/>
<dbReference type="GO" id="GO:0010045">
    <property type="term" value="P:response to nickel cation"/>
    <property type="evidence" value="ECO:0007669"/>
    <property type="project" value="TreeGrafter"/>
</dbReference>
<keyword evidence="4 13" id="KW-0813">Transport</keyword>
<evidence type="ECO:0000256" key="7">
    <source>
        <dbReference type="ARBA" id="ARBA00022692"/>
    </source>
</evidence>
<keyword evidence="11 13" id="KW-0472">Membrane</keyword>
<dbReference type="RefSeq" id="WP_065270728.1">
    <property type="nucleotide sequence ID" value="NZ_CP015124.1"/>
</dbReference>
<dbReference type="PANTHER" id="PTHR40659">
    <property type="entry name" value="NICKEL/COBALT EFFLUX SYSTEM RCNA"/>
    <property type="match status" value="1"/>
</dbReference>
<evidence type="ECO:0000256" key="12">
    <source>
        <dbReference type="ARBA" id="ARBA00023285"/>
    </source>
</evidence>
<dbReference type="EMBL" id="CP015124">
    <property type="protein sequence ID" value="ANP35628.1"/>
    <property type="molecule type" value="Genomic_DNA"/>
</dbReference>
<feature type="transmembrane region" description="Helical" evidence="13">
    <location>
        <begin position="257"/>
        <end position="279"/>
    </location>
</feature>
<evidence type="ECO:0000313" key="14">
    <source>
        <dbReference type="EMBL" id="ANP35628.1"/>
    </source>
</evidence>
<dbReference type="Pfam" id="PF03824">
    <property type="entry name" value="NicO"/>
    <property type="match status" value="1"/>
</dbReference>
<keyword evidence="15" id="KW-1185">Reference proteome</keyword>
<evidence type="ECO:0000256" key="2">
    <source>
        <dbReference type="ARBA" id="ARBA00004651"/>
    </source>
</evidence>
<comment type="function">
    <text evidence="1">Efflux system for nickel and cobalt.</text>
</comment>
<dbReference type="PATRIC" id="fig|60890.4.peg.683"/>
<feature type="transmembrane region" description="Helical" evidence="13">
    <location>
        <begin position="137"/>
        <end position="155"/>
    </location>
</feature>
<feature type="transmembrane region" description="Helical" evidence="13">
    <location>
        <begin position="222"/>
        <end position="245"/>
    </location>
</feature>
<evidence type="ECO:0000256" key="11">
    <source>
        <dbReference type="ARBA" id="ARBA00023136"/>
    </source>
</evidence>
<comment type="subcellular location">
    <subcellularLocation>
        <location evidence="2 13">Cell membrane</location>
        <topology evidence="2 13">Multi-pass membrane protein</topology>
    </subcellularLocation>
</comment>
<comment type="similarity">
    <text evidence="13">Belongs to the NiCoT transporter (TC 2.A.52) family.</text>
</comment>
<evidence type="ECO:0000256" key="10">
    <source>
        <dbReference type="ARBA" id="ARBA00023112"/>
    </source>
</evidence>
<dbReference type="AlphaFoldDB" id="A0A1B0ZNE8"/>
<keyword evidence="8 13" id="KW-1133">Transmembrane helix</keyword>
<keyword evidence="12" id="KW-0170">Cobalt</keyword>
<evidence type="ECO:0000256" key="5">
    <source>
        <dbReference type="ARBA" id="ARBA00022475"/>
    </source>
</evidence>
<keyword evidence="3" id="KW-0171">Cobalt transport</keyword>
<dbReference type="GO" id="GO:0005886">
    <property type="term" value="C:plasma membrane"/>
    <property type="evidence" value="ECO:0007669"/>
    <property type="project" value="UniProtKB-SubCell"/>
</dbReference>